<dbReference type="PANTHER" id="PTHR30627:SF2">
    <property type="entry name" value="PEPTIDOGLYCAN D,D-TRANSPEPTIDASE MRDA"/>
    <property type="match status" value="1"/>
</dbReference>
<dbReference type="GO" id="GO:0005886">
    <property type="term" value="C:plasma membrane"/>
    <property type="evidence" value="ECO:0007669"/>
    <property type="project" value="TreeGrafter"/>
</dbReference>
<reference evidence="6 7" key="1">
    <citation type="submission" date="2018-06" db="EMBL/GenBank/DDBJ databases">
        <authorList>
            <consortium name="Pathogen Informatics"/>
            <person name="Doyle S."/>
        </authorList>
    </citation>
    <scope>NUCLEOTIDE SEQUENCE [LARGE SCALE GENOMIC DNA]</scope>
    <source>
        <strain evidence="6 7">NCTC12195</strain>
    </source>
</reference>
<name>A0A380FIH0_STAGA</name>
<sequence length="262" mass="29202">MNTTTDWDRTYPYKNTLRGVFGDVSTTEEGIPKELTEKYLAKGYSRNDRVGKSYLEYQYDDILRGKKKEMKYTTDKSGDVIDSKVVNPGSRGDDLVLSIDIDLQRKTEKYLEEQIQKLRSEGAKDMDNALMVVQNPNNGDILAMAGKQIDKNGDLTDYDIGTFTSQYAVGSSVKGGTLLAGYQNNAINVGEEMVDEPLKFAGGLSKHSYFNQDGKVTINDKEALMHSSNVYMFKTALKMAGAPYTPNMTLPSDITNCRTKIT</sequence>
<proteinExistence type="inferred from homology"/>
<dbReference type="AlphaFoldDB" id="A0A380FIH0"/>
<dbReference type="Pfam" id="PF03717">
    <property type="entry name" value="PBP_dimer"/>
    <property type="match status" value="1"/>
</dbReference>
<comment type="subcellular location">
    <subcellularLocation>
        <location evidence="1">Membrane</location>
    </subcellularLocation>
</comment>
<comment type="similarity">
    <text evidence="2">Belongs to the transpeptidase family.</text>
</comment>
<dbReference type="PANTHER" id="PTHR30627">
    <property type="entry name" value="PEPTIDOGLYCAN D,D-TRANSPEPTIDASE"/>
    <property type="match status" value="1"/>
</dbReference>
<evidence type="ECO:0000313" key="7">
    <source>
        <dbReference type="Proteomes" id="UP000255277"/>
    </source>
</evidence>
<feature type="domain" description="Penicillin-binding protein dimerisation" evidence="5">
    <location>
        <begin position="2"/>
        <end position="83"/>
    </location>
</feature>
<evidence type="ECO:0000313" key="6">
    <source>
        <dbReference type="EMBL" id="SUM33241.1"/>
    </source>
</evidence>
<evidence type="ECO:0000256" key="1">
    <source>
        <dbReference type="ARBA" id="ARBA00004370"/>
    </source>
</evidence>
<feature type="domain" description="Penicillin-binding protein transpeptidase" evidence="4">
    <location>
        <begin position="131"/>
        <end position="240"/>
    </location>
</feature>
<dbReference type="GO" id="GO:0008658">
    <property type="term" value="F:penicillin binding"/>
    <property type="evidence" value="ECO:0007669"/>
    <property type="project" value="InterPro"/>
</dbReference>
<dbReference type="EMBL" id="UHDK01000001">
    <property type="protein sequence ID" value="SUM33241.1"/>
    <property type="molecule type" value="Genomic_DNA"/>
</dbReference>
<protein>
    <submittedName>
        <fullName evidence="6">Penicillin-binding protein 3</fullName>
    </submittedName>
</protein>
<dbReference type="SUPFAM" id="SSF56601">
    <property type="entry name" value="beta-lactamase/transpeptidase-like"/>
    <property type="match status" value="1"/>
</dbReference>
<organism evidence="6 7">
    <name type="scientific">Staphylococcus gallinarum</name>
    <dbReference type="NCBI Taxonomy" id="1293"/>
    <lineage>
        <taxon>Bacteria</taxon>
        <taxon>Bacillati</taxon>
        <taxon>Bacillota</taxon>
        <taxon>Bacilli</taxon>
        <taxon>Bacillales</taxon>
        <taxon>Staphylococcaceae</taxon>
        <taxon>Staphylococcus</taxon>
    </lineage>
</organism>
<evidence type="ECO:0000256" key="2">
    <source>
        <dbReference type="ARBA" id="ARBA00007171"/>
    </source>
</evidence>
<dbReference type="InterPro" id="IPR005311">
    <property type="entry name" value="PBP_dimer"/>
</dbReference>
<dbReference type="Pfam" id="PF00905">
    <property type="entry name" value="Transpeptidase"/>
    <property type="match status" value="1"/>
</dbReference>
<keyword evidence="3" id="KW-0472">Membrane</keyword>
<dbReference type="Proteomes" id="UP000255277">
    <property type="component" value="Unassembled WGS sequence"/>
</dbReference>
<dbReference type="GO" id="GO:0071972">
    <property type="term" value="F:peptidoglycan L,D-transpeptidase activity"/>
    <property type="evidence" value="ECO:0007669"/>
    <property type="project" value="TreeGrafter"/>
</dbReference>
<dbReference type="InterPro" id="IPR050515">
    <property type="entry name" value="Beta-lactam/transpept"/>
</dbReference>
<accession>A0A380FIH0</accession>
<dbReference type="InterPro" id="IPR001460">
    <property type="entry name" value="PCN-bd_Tpept"/>
</dbReference>
<dbReference type="STRING" id="1293.SH09_05270"/>
<dbReference type="Gene3D" id="3.90.1310.10">
    <property type="entry name" value="Penicillin-binding protein 2a (Domain 2)"/>
    <property type="match status" value="1"/>
</dbReference>
<evidence type="ECO:0000256" key="3">
    <source>
        <dbReference type="ARBA" id="ARBA00023136"/>
    </source>
</evidence>
<evidence type="ECO:0000259" key="5">
    <source>
        <dbReference type="Pfam" id="PF03717"/>
    </source>
</evidence>
<dbReference type="InterPro" id="IPR012338">
    <property type="entry name" value="Beta-lactam/transpept-like"/>
</dbReference>
<dbReference type="GO" id="GO:0071555">
    <property type="term" value="P:cell wall organization"/>
    <property type="evidence" value="ECO:0007669"/>
    <property type="project" value="TreeGrafter"/>
</dbReference>
<dbReference type="Gene3D" id="3.40.710.10">
    <property type="entry name" value="DD-peptidase/beta-lactamase superfamily"/>
    <property type="match status" value="1"/>
</dbReference>
<evidence type="ECO:0000259" key="4">
    <source>
        <dbReference type="Pfam" id="PF00905"/>
    </source>
</evidence>
<gene>
    <name evidence="6" type="primary">pbpH_2</name>
    <name evidence="6" type="ORF">NCTC12195_02698</name>
</gene>